<dbReference type="InterPro" id="IPR018958">
    <property type="entry name" value="Knr4/Smi1-like_dom"/>
</dbReference>
<proteinExistence type="predicted"/>
<keyword evidence="3" id="KW-1185">Reference proteome</keyword>
<evidence type="ECO:0000259" key="1">
    <source>
        <dbReference type="SMART" id="SM00860"/>
    </source>
</evidence>
<dbReference type="InterPro" id="IPR037883">
    <property type="entry name" value="Knr4/Smi1-like_sf"/>
</dbReference>
<dbReference type="SUPFAM" id="SSF160631">
    <property type="entry name" value="SMI1/KNR4-like"/>
    <property type="match status" value="1"/>
</dbReference>
<evidence type="ECO:0000313" key="3">
    <source>
        <dbReference type="Proteomes" id="UP000664144"/>
    </source>
</evidence>
<dbReference type="Proteomes" id="UP000664144">
    <property type="component" value="Unassembled WGS sequence"/>
</dbReference>
<evidence type="ECO:0000313" key="2">
    <source>
        <dbReference type="EMBL" id="MBO0357285.1"/>
    </source>
</evidence>
<organism evidence="2 3">
    <name type="scientific">Hymenobacter telluris</name>
    <dbReference type="NCBI Taxonomy" id="2816474"/>
    <lineage>
        <taxon>Bacteria</taxon>
        <taxon>Pseudomonadati</taxon>
        <taxon>Bacteroidota</taxon>
        <taxon>Cytophagia</taxon>
        <taxon>Cytophagales</taxon>
        <taxon>Hymenobacteraceae</taxon>
        <taxon>Hymenobacter</taxon>
    </lineage>
</organism>
<feature type="domain" description="Knr4/Smi1-like" evidence="1">
    <location>
        <begin position="21"/>
        <end position="145"/>
    </location>
</feature>
<gene>
    <name evidence="2" type="ORF">J0X19_04960</name>
</gene>
<dbReference type="RefSeq" id="WP_206982012.1">
    <property type="nucleotide sequence ID" value="NZ_JAFLQZ010000003.1"/>
</dbReference>
<reference evidence="2" key="1">
    <citation type="submission" date="2021-03" db="EMBL/GenBank/DDBJ databases">
        <authorList>
            <person name="Kim M.K."/>
        </authorList>
    </citation>
    <scope>NUCLEOTIDE SEQUENCE</scope>
    <source>
        <strain evidence="2">BT186</strain>
    </source>
</reference>
<protein>
    <submittedName>
        <fullName evidence="2">SMI1/KNR4 family protein</fullName>
    </submittedName>
</protein>
<dbReference type="EMBL" id="JAFLQZ010000003">
    <property type="protein sequence ID" value="MBO0357285.1"/>
    <property type="molecule type" value="Genomic_DNA"/>
</dbReference>
<sequence length="155" mass="17976">MEQLLRLKAIWERRKIRSEWTVSESDILKFETDRNVRFPEDLRSYFTLVNGMDGEVDDGWYEFYSLNKVDDVVTLLGNYGIPRHGESIAIIKNPENCFVLADYSINLIAYVIRLNPIDSERNEVYAICGGVHKVIAESFSDFISLYLNSPDKLMI</sequence>
<dbReference type="AlphaFoldDB" id="A0A939ETL2"/>
<name>A0A939ETL2_9BACT</name>
<comment type="caution">
    <text evidence="2">The sequence shown here is derived from an EMBL/GenBank/DDBJ whole genome shotgun (WGS) entry which is preliminary data.</text>
</comment>
<dbReference type="SMART" id="SM00860">
    <property type="entry name" value="SMI1_KNR4"/>
    <property type="match status" value="1"/>
</dbReference>
<accession>A0A939ETL2</accession>
<dbReference type="Pfam" id="PF09346">
    <property type="entry name" value="SMI1_KNR4"/>
    <property type="match status" value="1"/>
</dbReference>
<dbReference type="Gene3D" id="3.40.1580.10">
    <property type="entry name" value="SMI1/KNR4-like"/>
    <property type="match status" value="1"/>
</dbReference>